<dbReference type="PROSITE" id="PS00018">
    <property type="entry name" value="EF_HAND_1"/>
    <property type="match status" value="1"/>
</dbReference>
<proteinExistence type="predicted"/>
<evidence type="ECO:0000256" key="2">
    <source>
        <dbReference type="SAM" id="SignalP"/>
    </source>
</evidence>
<evidence type="ECO:0000256" key="1">
    <source>
        <dbReference type="SAM" id="MobiDB-lite"/>
    </source>
</evidence>
<feature type="chain" id="PRO_5047103696" evidence="2">
    <location>
        <begin position="25"/>
        <end position="256"/>
    </location>
</feature>
<dbReference type="Proteomes" id="UP001427805">
    <property type="component" value="Unassembled WGS sequence"/>
</dbReference>
<feature type="region of interest" description="Disordered" evidence="1">
    <location>
        <begin position="218"/>
        <end position="256"/>
    </location>
</feature>
<dbReference type="Pfam" id="PF03938">
    <property type="entry name" value="OmpH"/>
    <property type="match status" value="1"/>
</dbReference>
<evidence type="ECO:0000313" key="4">
    <source>
        <dbReference type="Proteomes" id="UP001427805"/>
    </source>
</evidence>
<keyword evidence="4" id="KW-1185">Reference proteome</keyword>
<feature type="compositionally biased region" description="Low complexity" evidence="1">
    <location>
        <begin position="218"/>
        <end position="238"/>
    </location>
</feature>
<accession>A0ABV0B8D8</accession>
<dbReference type="Gene3D" id="3.30.910.20">
    <property type="entry name" value="Skp domain"/>
    <property type="match status" value="1"/>
</dbReference>
<protein>
    <submittedName>
        <fullName evidence="3">OmpH family outer membrane protein</fullName>
    </submittedName>
</protein>
<dbReference type="SMART" id="SM00935">
    <property type="entry name" value="OmpH"/>
    <property type="match status" value="1"/>
</dbReference>
<comment type="caution">
    <text evidence="3">The sequence shown here is derived from an EMBL/GenBank/DDBJ whole genome shotgun (WGS) entry which is preliminary data.</text>
</comment>
<dbReference type="InterPro" id="IPR005632">
    <property type="entry name" value="Chaperone_Skp"/>
</dbReference>
<feature type="signal peptide" evidence="2">
    <location>
        <begin position="1"/>
        <end position="24"/>
    </location>
</feature>
<evidence type="ECO:0000313" key="3">
    <source>
        <dbReference type="EMBL" id="MEN3747830.1"/>
    </source>
</evidence>
<dbReference type="SUPFAM" id="SSF111384">
    <property type="entry name" value="OmpH-like"/>
    <property type="match status" value="1"/>
</dbReference>
<dbReference type="InterPro" id="IPR018247">
    <property type="entry name" value="EF_Hand_1_Ca_BS"/>
</dbReference>
<gene>
    <name evidence="3" type="ORF">TPR58_11685</name>
</gene>
<feature type="compositionally biased region" description="Pro residues" evidence="1">
    <location>
        <begin position="239"/>
        <end position="256"/>
    </location>
</feature>
<dbReference type="RefSeq" id="WP_346246839.1">
    <property type="nucleotide sequence ID" value="NZ_JBDIZK010000006.1"/>
</dbReference>
<name>A0ABV0B8D8_9SPHN</name>
<dbReference type="InterPro" id="IPR024930">
    <property type="entry name" value="Skp_dom_sf"/>
</dbReference>
<keyword evidence="2" id="KW-0732">Signal</keyword>
<organism evidence="3 4">
    <name type="scientific">Sphingomonas rustica</name>
    <dbReference type="NCBI Taxonomy" id="3103142"/>
    <lineage>
        <taxon>Bacteria</taxon>
        <taxon>Pseudomonadati</taxon>
        <taxon>Pseudomonadota</taxon>
        <taxon>Alphaproteobacteria</taxon>
        <taxon>Sphingomonadales</taxon>
        <taxon>Sphingomonadaceae</taxon>
        <taxon>Sphingomonas</taxon>
    </lineage>
</organism>
<dbReference type="EMBL" id="JBDIZK010000006">
    <property type="protein sequence ID" value="MEN3747830.1"/>
    <property type="molecule type" value="Genomic_DNA"/>
</dbReference>
<sequence>MTSKFILAGILAAPAIMVAVPAAAQTQGIAMVTPPLAIIGSKAYQAAMQQIGTAQKPAIDQITARQTALQTEVRPLYLQMDSNKDGQVSQQELQAAQTARNPVLNTIQAAEQKAEADINRLSVPLIRAQMFAIEKILEKYNTAQTNVVNARKISVILAPSAFQYAPQGTDVTQLVAAELDKLVPTVATTPPAGWNPSQTVAQLYQQIQEYENRIAQVQAARQQQAQPAGAAPAGTRPATPAPTPARPATQTPPPGR</sequence>
<reference evidence="3 4" key="1">
    <citation type="submission" date="2024-05" db="EMBL/GenBank/DDBJ databases">
        <title>Sphingomonas sp. HF-S3 16S ribosomal RNA gene Genome sequencing and assembly.</title>
        <authorList>
            <person name="Lee H."/>
        </authorList>
    </citation>
    <scope>NUCLEOTIDE SEQUENCE [LARGE SCALE GENOMIC DNA]</scope>
    <source>
        <strain evidence="3 4">HF-S3</strain>
    </source>
</reference>